<keyword evidence="2" id="KW-1185">Reference proteome</keyword>
<name>B8CKE4_SHEPW</name>
<dbReference type="eggNOG" id="ENOG502ZTHU">
    <property type="taxonomic scope" value="Bacteria"/>
</dbReference>
<organism evidence="1 2">
    <name type="scientific">Shewanella piezotolerans (strain WP3 / JCM 13877)</name>
    <dbReference type="NCBI Taxonomy" id="225849"/>
    <lineage>
        <taxon>Bacteria</taxon>
        <taxon>Pseudomonadati</taxon>
        <taxon>Pseudomonadota</taxon>
        <taxon>Gammaproteobacteria</taxon>
        <taxon>Alteromonadales</taxon>
        <taxon>Shewanellaceae</taxon>
        <taxon>Shewanella</taxon>
    </lineage>
</organism>
<dbReference type="HOGENOM" id="CLU_3358449_0_0_6"/>
<dbReference type="KEGG" id="swp:swp_1187"/>
<proteinExistence type="predicted"/>
<dbReference type="EMBL" id="CP000472">
    <property type="protein sequence ID" value="ACJ27983.1"/>
    <property type="molecule type" value="Genomic_DNA"/>
</dbReference>
<sequence>MNNVQLTSYSKGRKTLGVHTFVANFSQAFMRPLVRR</sequence>
<accession>B8CKE4</accession>
<reference evidence="1 2" key="1">
    <citation type="journal article" date="2008" name="PLoS ONE">
        <title>Environmental adaptation: genomic analysis of the piezotolerant and psychrotolerant deep-sea iron reducing bacterium Shewanella piezotolerans WP3.</title>
        <authorList>
            <person name="Wang F."/>
            <person name="Wang J."/>
            <person name="Jian H."/>
            <person name="Zhang B."/>
            <person name="Li S."/>
            <person name="Wang F."/>
            <person name="Zeng X."/>
            <person name="Gao L."/>
            <person name="Bartlett D.H."/>
            <person name="Yu J."/>
            <person name="Hu S."/>
            <person name="Xiao X."/>
        </authorList>
    </citation>
    <scope>NUCLEOTIDE SEQUENCE [LARGE SCALE GENOMIC DNA]</scope>
    <source>
        <strain evidence="2">WP3 / JCM 13877</strain>
    </source>
</reference>
<dbReference type="Proteomes" id="UP000000753">
    <property type="component" value="Chromosome"/>
</dbReference>
<dbReference type="STRING" id="225849.swp_1187"/>
<gene>
    <name evidence="1" type="ordered locus">swp_1187</name>
</gene>
<evidence type="ECO:0000313" key="2">
    <source>
        <dbReference type="Proteomes" id="UP000000753"/>
    </source>
</evidence>
<protein>
    <submittedName>
        <fullName evidence="1">Uncharacterized protein</fullName>
    </submittedName>
</protein>
<dbReference type="AlphaFoldDB" id="B8CKE4"/>
<evidence type="ECO:0000313" key="1">
    <source>
        <dbReference type="EMBL" id="ACJ27983.1"/>
    </source>
</evidence>